<feature type="transmembrane region" description="Helical" evidence="6">
    <location>
        <begin position="680"/>
        <end position="700"/>
    </location>
</feature>
<dbReference type="InterPro" id="IPR003441">
    <property type="entry name" value="NAC-dom"/>
</dbReference>
<keyword evidence="1" id="KW-0805">Transcription regulation</keyword>
<keyword evidence="6" id="KW-0812">Transmembrane</keyword>
<dbReference type="GO" id="GO:0003677">
    <property type="term" value="F:DNA binding"/>
    <property type="evidence" value="ECO:0007669"/>
    <property type="project" value="UniProtKB-KW"/>
</dbReference>
<dbReference type="PANTHER" id="PTHR31744">
    <property type="entry name" value="PROTEIN CUP-SHAPED COTYLEDON 2-RELATED"/>
    <property type="match status" value="1"/>
</dbReference>
<gene>
    <name evidence="8" type="ORF">LWI28_003141</name>
</gene>
<organism evidence="8 9">
    <name type="scientific">Acer negundo</name>
    <name type="common">Box elder</name>
    <dbReference type="NCBI Taxonomy" id="4023"/>
    <lineage>
        <taxon>Eukaryota</taxon>
        <taxon>Viridiplantae</taxon>
        <taxon>Streptophyta</taxon>
        <taxon>Embryophyta</taxon>
        <taxon>Tracheophyta</taxon>
        <taxon>Spermatophyta</taxon>
        <taxon>Magnoliopsida</taxon>
        <taxon>eudicotyledons</taxon>
        <taxon>Gunneridae</taxon>
        <taxon>Pentapetalae</taxon>
        <taxon>rosids</taxon>
        <taxon>malvids</taxon>
        <taxon>Sapindales</taxon>
        <taxon>Sapindaceae</taxon>
        <taxon>Hippocastanoideae</taxon>
        <taxon>Acereae</taxon>
        <taxon>Acer</taxon>
    </lineage>
</organism>
<keyword evidence="6" id="KW-1133">Transmembrane helix</keyword>
<dbReference type="GO" id="GO:0006355">
    <property type="term" value="P:regulation of DNA-templated transcription"/>
    <property type="evidence" value="ECO:0007669"/>
    <property type="project" value="InterPro"/>
</dbReference>
<evidence type="ECO:0000313" key="8">
    <source>
        <dbReference type="EMBL" id="KAI9180274.1"/>
    </source>
</evidence>
<dbReference type="InterPro" id="IPR036093">
    <property type="entry name" value="NAC_dom_sf"/>
</dbReference>
<evidence type="ECO:0000256" key="5">
    <source>
        <dbReference type="SAM" id="MobiDB-lite"/>
    </source>
</evidence>
<accession>A0AAD5IX86</accession>
<dbReference type="EMBL" id="JAJSOW010000101">
    <property type="protein sequence ID" value="KAI9180274.1"/>
    <property type="molecule type" value="Genomic_DNA"/>
</dbReference>
<dbReference type="Proteomes" id="UP001064489">
    <property type="component" value="Chromosome 4"/>
</dbReference>
<sequence length="703" mass="80824">MDNDPGNRFDPTEEQIISHYIEGKMQGRHFTNVIHEINICYFDPWDLPEQAAWQSNDPVWYFFSEPDYKYANSTRVNRKTKSGYWKPTGNERTIRDMHGREIGIKKNLGFYRASSSKKGTKTNWVMHEYHSHNARFYQKPFVLFRLKRKSDDDESDTCDQMASQQSQYQNLLIKPKEVCVSVAFFVLNCKKKNKGKKMEDSVGYRFHPSDEEIVSYYLSRKLGGLDFPAHVINEVDINKFEPWDLPDFAEIQSDDPVWHFFTKLDYMDAKRKRINRKTKAGFWKVTGRDRPVKDKRGRVIGCKKTLVFHLGRTPDGIGTHWVMQEFHHKDADKVYQRPFVLCRLKDKSDDGDEPSPPQLASNSGICIVTQENHEQSLDLQSFFNNDEPDYNSLSAVQSVMDDEPDDDGLSFDLQSFLNNDEPDDDELSFDLQSFINNDEPDYNSLSAVQSVMYDEPDDDGLSFDLQSFLNNDEPDDDELSLDLQPFLNNDELDYNSFSSVQFPMPTAPGPSCSNGSINEFDALRSQLNTREQDDDFLNSIWASDEDQHLLEENVQTRLHGFKPVKPLSGYVAASSNLPVEQSGSSCGDGSIVSQAAGNVSIWALTTHEHLHEETAQTRPQFSKQGVTPMEKPKEPEKKPRVKPKEPEKKPEKTKKPPSRKGSYICLETPPWSHKQYPPSIYIVNIVIALLLLVFFVRELVSLH</sequence>
<keyword evidence="3" id="KW-0804">Transcription</keyword>
<evidence type="ECO:0000256" key="6">
    <source>
        <dbReference type="SAM" id="Phobius"/>
    </source>
</evidence>
<feature type="compositionally biased region" description="Basic and acidic residues" evidence="5">
    <location>
        <begin position="630"/>
        <end position="654"/>
    </location>
</feature>
<keyword evidence="6" id="KW-0472">Membrane</keyword>
<evidence type="ECO:0000313" key="9">
    <source>
        <dbReference type="Proteomes" id="UP001064489"/>
    </source>
</evidence>
<feature type="domain" description="NAC" evidence="7">
    <location>
        <begin position="200"/>
        <end position="347"/>
    </location>
</feature>
<dbReference type="PROSITE" id="PS51005">
    <property type="entry name" value="NAC"/>
    <property type="match status" value="2"/>
</dbReference>
<dbReference type="Pfam" id="PF02365">
    <property type="entry name" value="NAM"/>
    <property type="match status" value="2"/>
</dbReference>
<keyword evidence="2" id="KW-0238">DNA-binding</keyword>
<dbReference type="Gene3D" id="2.170.150.80">
    <property type="entry name" value="NAC domain"/>
    <property type="match status" value="2"/>
</dbReference>
<dbReference type="SUPFAM" id="SSF101941">
    <property type="entry name" value="NAC domain"/>
    <property type="match status" value="2"/>
</dbReference>
<comment type="caution">
    <text evidence="8">The sequence shown here is derived from an EMBL/GenBank/DDBJ whole genome shotgun (WGS) entry which is preliminary data.</text>
</comment>
<evidence type="ECO:0000256" key="2">
    <source>
        <dbReference type="ARBA" id="ARBA00023125"/>
    </source>
</evidence>
<feature type="domain" description="NAC" evidence="7">
    <location>
        <begin position="3"/>
        <end position="149"/>
    </location>
</feature>
<dbReference type="AlphaFoldDB" id="A0AAD5IX86"/>
<name>A0AAD5IX86_ACENE</name>
<keyword evidence="9" id="KW-1185">Reference proteome</keyword>
<protein>
    <recommendedName>
        <fullName evidence="7">NAC domain-containing protein</fullName>
    </recommendedName>
</protein>
<feature type="region of interest" description="Disordered" evidence="5">
    <location>
        <begin position="612"/>
        <end position="663"/>
    </location>
</feature>
<feature type="compositionally biased region" description="Polar residues" evidence="5">
    <location>
        <begin position="616"/>
        <end position="625"/>
    </location>
</feature>
<evidence type="ECO:0000256" key="3">
    <source>
        <dbReference type="ARBA" id="ARBA00023163"/>
    </source>
</evidence>
<dbReference type="PANTHER" id="PTHR31744:SF210">
    <property type="entry name" value="NAC DOMAIN-CONTAINING PROTEIN 86-LIKE"/>
    <property type="match status" value="1"/>
</dbReference>
<keyword evidence="4" id="KW-0539">Nucleus</keyword>
<reference evidence="8" key="2">
    <citation type="submission" date="2023-02" db="EMBL/GenBank/DDBJ databases">
        <authorList>
            <person name="Swenson N.G."/>
            <person name="Wegrzyn J.L."/>
            <person name="Mcevoy S.L."/>
        </authorList>
    </citation>
    <scope>NUCLEOTIDE SEQUENCE</scope>
    <source>
        <strain evidence="8">91603</strain>
        <tissue evidence="8">Leaf</tissue>
    </source>
</reference>
<evidence type="ECO:0000256" key="4">
    <source>
        <dbReference type="ARBA" id="ARBA00023242"/>
    </source>
</evidence>
<evidence type="ECO:0000259" key="7">
    <source>
        <dbReference type="PROSITE" id="PS51005"/>
    </source>
</evidence>
<evidence type="ECO:0000256" key="1">
    <source>
        <dbReference type="ARBA" id="ARBA00023015"/>
    </source>
</evidence>
<reference evidence="8" key="1">
    <citation type="journal article" date="2022" name="Plant J.">
        <title>Strategies of tolerance reflected in two North American maple genomes.</title>
        <authorList>
            <person name="McEvoy S.L."/>
            <person name="Sezen U.U."/>
            <person name="Trouern-Trend A."/>
            <person name="McMahon S.M."/>
            <person name="Schaberg P.G."/>
            <person name="Yang J."/>
            <person name="Wegrzyn J.L."/>
            <person name="Swenson N.G."/>
        </authorList>
    </citation>
    <scope>NUCLEOTIDE SEQUENCE</scope>
    <source>
        <strain evidence="8">91603</strain>
    </source>
</reference>
<proteinExistence type="predicted"/>